<dbReference type="RefSeq" id="WP_374224319.1">
    <property type="nucleotide sequence ID" value="NZ_JBEZDH010000020.1"/>
</dbReference>
<evidence type="ECO:0000313" key="11">
    <source>
        <dbReference type="EMBL" id="MFF5204109.1"/>
    </source>
</evidence>
<protein>
    <recommendedName>
        <fullName evidence="4">Extracellular small neutral protease</fullName>
        <ecNumber evidence="3">3.4.24.77</ecNumber>
    </recommendedName>
    <alternativeName>
        <fullName evidence="8">Snapalysin</fullName>
    </alternativeName>
</protein>
<proteinExistence type="inferred from homology"/>
<keyword evidence="7" id="KW-1015">Disulfide bond</keyword>
<feature type="domain" description="Peptidase S1" evidence="10">
    <location>
        <begin position="220"/>
        <end position="424"/>
    </location>
</feature>
<evidence type="ECO:0000256" key="5">
    <source>
        <dbReference type="ARBA" id="ARBA00022723"/>
    </source>
</evidence>
<dbReference type="GO" id="GO:0008237">
    <property type="term" value="F:metallopeptidase activity"/>
    <property type="evidence" value="ECO:0007669"/>
    <property type="project" value="UniProtKB-KW"/>
</dbReference>
<dbReference type="PANTHER" id="PTHR24256">
    <property type="entry name" value="TRYPTASE-RELATED"/>
    <property type="match status" value="1"/>
</dbReference>
<dbReference type="EMBL" id="JBIAZM010000019">
    <property type="protein sequence ID" value="MFF5204109.1"/>
    <property type="molecule type" value="Genomic_DNA"/>
</dbReference>
<gene>
    <name evidence="11" type="ORF">ACFY3B_31365</name>
</gene>
<accession>A0ABW6W2I7</accession>
<dbReference type="SUPFAM" id="SSF55486">
    <property type="entry name" value="Metalloproteases ('zincins'), catalytic domain"/>
    <property type="match status" value="1"/>
</dbReference>
<name>A0ABW6W2I7_9ACTN</name>
<dbReference type="InterPro" id="IPR024079">
    <property type="entry name" value="MetalloPept_cat_dom_sf"/>
</dbReference>
<evidence type="ECO:0000256" key="8">
    <source>
        <dbReference type="ARBA" id="ARBA00029927"/>
    </source>
</evidence>
<dbReference type="Pfam" id="PF02031">
    <property type="entry name" value="Peptidase_M7"/>
    <property type="match status" value="1"/>
</dbReference>
<evidence type="ECO:0000256" key="9">
    <source>
        <dbReference type="SAM" id="Phobius"/>
    </source>
</evidence>
<evidence type="ECO:0000256" key="1">
    <source>
        <dbReference type="ARBA" id="ARBA00000612"/>
    </source>
</evidence>
<dbReference type="Pfam" id="PF00089">
    <property type="entry name" value="Trypsin"/>
    <property type="match status" value="1"/>
</dbReference>
<keyword evidence="9" id="KW-0812">Transmembrane</keyword>
<dbReference type="InterPro" id="IPR000013">
    <property type="entry name" value="Peptidase_M7"/>
</dbReference>
<keyword evidence="12" id="KW-1185">Reference proteome</keyword>
<dbReference type="SUPFAM" id="SSF50494">
    <property type="entry name" value="Trypsin-like serine proteases"/>
    <property type="match status" value="1"/>
</dbReference>
<dbReference type="Gene3D" id="2.40.10.10">
    <property type="entry name" value="Trypsin-like serine proteases"/>
    <property type="match status" value="1"/>
</dbReference>
<dbReference type="EC" id="3.4.24.77" evidence="3"/>
<dbReference type="Gene3D" id="3.40.390.10">
    <property type="entry name" value="Collagenase (Catalytic Domain)"/>
    <property type="match status" value="1"/>
</dbReference>
<dbReference type="InterPro" id="IPR001254">
    <property type="entry name" value="Trypsin_dom"/>
</dbReference>
<evidence type="ECO:0000256" key="6">
    <source>
        <dbReference type="ARBA" id="ARBA00023049"/>
    </source>
</evidence>
<dbReference type="SMART" id="SM00020">
    <property type="entry name" value="Tryp_SPc"/>
    <property type="match status" value="1"/>
</dbReference>
<evidence type="ECO:0000313" key="12">
    <source>
        <dbReference type="Proteomes" id="UP001602287"/>
    </source>
</evidence>
<evidence type="ECO:0000256" key="7">
    <source>
        <dbReference type="ARBA" id="ARBA00023157"/>
    </source>
</evidence>
<dbReference type="PROSITE" id="PS50240">
    <property type="entry name" value="TRYPSIN_DOM"/>
    <property type="match status" value="1"/>
</dbReference>
<keyword evidence="6 11" id="KW-0482">Metalloprotease</keyword>
<keyword evidence="9" id="KW-0472">Membrane</keyword>
<dbReference type="InterPro" id="IPR051487">
    <property type="entry name" value="Ser/Thr_Proteases_Immune/Dev"/>
</dbReference>
<sequence length="428" mass="44384">MTLPLCLTSIAVTVTSTCIDDPVAGGRRTTAGECVMLRRQLRRAALAMLVAILAAAGMQLATGAPAVAVRTVYYDASRTGEFRTNFDQAAQIWNSRVSNVRLLAGTPASITIYVDDGWPRAQPTGLGSGRIWMGRTAVNQGYDRNRIAAHEIGHILGLPDRRTGLCTDLMSGSSAPVSCRNANPSSTEASRVNSLFAGSLAAPASTTYTWSGDSDIAPLVVGGRPASENYPFMVYVSGCTGTLIKGNWAVTAKHCSTPSSVRVGSINRTSGGTVVRVTRAVNHPSVDVKLLQLASSVTYAPAPIPSTSGAVGTATRIIGWGQTCAPRGCGSAPTVANELDTSIVADSRCSGINGPYEICTNNTNGNSGACYGDSGGPQVRKVNGVWNLIGATSRAGNNNSTCATGPSIYVDLPSIRSWISTQVGGLPV</sequence>
<organism evidence="11 12">
    <name type="scientific">Micromonospora parva</name>
    <dbReference type="NCBI Taxonomy" id="1464048"/>
    <lineage>
        <taxon>Bacteria</taxon>
        <taxon>Bacillati</taxon>
        <taxon>Actinomycetota</taxon>
        <taxon>Actinomycetes</taxon>
        <taxon>Micromonosporales</taxon>
        <taxon>Micromonosporaceae</taxon>
        <taxon>Micromonospora</taxon>
    </lineage>
</organism>
<reference evidence="11 12" key="1">
    <citation type="submission" date="2024-10" db="EMBL/GenBank/DDBJ databases">
        <title>The Natural Products Discovery Center: Release of the First 8490 Sequenced Strains for Exploring Actinobacteria Biosynthetic Diversity.</title>
        <authorList>
            <person name="Kalkreuter E."/>
            <person name="Kautsar S.A."/>
            <person name="Yang D."/>
            <person name="Bader C.D."/>
            <person name="Teijaro C.N."/>
            <person name="Fluegel L."/>
            <person name="Davis C.M."/>
            <person name="Simpson J.R."/>
            <person name="Lauterbach L."/>
            <person name="Steele A.D."/>
            <person name="Gui C."/>
            <person name="Meng S."/>
            <person name="Li G."/>
            <person name="Viehrig K."/>
            <person name="Ye F."/>
            <person name="Su P."/>
            <person name="Kiefer A.F."/>
            <person name="Nichols A."/>
            <person name="Cepeda A.J."/>
            <person name="Yan W."/>
            <person name="Fan B."/>
            <person name="Jiang Y."/>
            <person name="Adhikari A."/>
            <person name="Zheng C.-J."/>
            <person name="Schuster L."/>
            <person name="Cowan T.M."/>
            <person name="Smanski M.J."/>
            <person name="Chevrette M.G."/>
            <person name="De Carvalho L.P.S."/>
            <person name="Shen B."/>
        </authorList>
    </citation>
    <scope>NUCLEOTIDE SEQUENCE [LARGE SCALE GENOMIC DNA]</scope>
    <source>
        <strain evidence="11 12">NPDC000140</strain>
    </source>
</reference>
<evidence type="ECO:0000259" key="10">
    <source>
        <dbReference type="PROSITE" id="PS50240"/>
    </source>
</evidence>
<keyword evidence="5" id="KW-0479">Metal-binding</keyword>
<comment type="caution">
    <text evidence="11">The sequence shown here is derived from an EMBL/GenBank/DDBJ whole genome shotgun (WGS) entry which is preliminary data.</text>
</comment>
<keyword evidence="11" id="KW-0378">Hydrolase</keyword>
<keyword evidence="9" id="KW-1133">Transmembrane helix</keyword>
<comment type="similarity">
    <text evidence="2">Belongs to the peptidase M7 family.</text>
</comment>
<evidence type="ECO:0000256" key="4">
    <source>
        <dbReference type="ARBA" id="ARBA00019129"/>
    </source>
</evidence>
<dbReference type="PRINTS" id="PR00787">
    <property type="entry name" value="NEUTRALPTASE"/>
</dbReference>
<evidence type="ECO:0000256" key="2">
    <source>
        <dbReference type="ARBA" id="ARBA00006571"/>
    </source>
</evidence>
<dbReference type="CDD" id="cd00190">
    <property type="entry name" value="Tryp_SPc"/>
    <property type="match status" value="1"/>
</dbReference>
<dbReference type="InterPro" id="IPR043504">
    <property type="entry name" value="Peptidase_S1_PA_chymotrypsin"/>
</dbReference>
<evidence type="ECO:0000256" key="3">
    <source>
        <dbReference type="ARBA" id="ARBA00012325"/>
    </source>
</evidence>
<comment type="catalytic activity">
    <reaction evidence="1">
        <text>Hydrolyzes proteins with a preference for Tyr or Phe in the P1' position. Has no action on amino-acid p-nitroanilides.</text>
        <dbReference type="EC" id="3.4.24.77"/>
    </reaction>
</comment>
<dbReference type="Proteomes" id="UP001602287">
    <property type="component" value="Unassembled WGS sequence"/>
</dbReference>
<keyword evidence="6 11" id="KW-0645">Protease</keyword>
<feature type="transmembrane region" description="Helical" evidence="9">
    <location>
        <begin position="46"/>
        <end position="68"/>
    </location>
</feature>
<dbReference type="InterPro" id="IPR009003">
    <property type="entry name" value="Peptidase_S1_PA"/>
</dbReference>